<proteinExistence type="predicted"/>
<protein>
    <submittedName>
        <fullName evidence="1">Universal stress protein</fullName>
    </submittedName>
</protein>
<comment type="caution">
    <text evidence="1">The sequence shown here is derived from an EMBL/GenBank/DDBJ whole genome shotgun (WGS) entry which is preliminary data.</text>
</comment>
<evidence type="ECO:0000313" key="2">
    <source>
        <dbReference type="Proteomes" id="UP000556843"/>
    </source>
</evidence>
<evidence type="ECO:0000313" key="1">
    <source>
        <dbReference type="EMBL" id="NUV73822.1"/>
    </source>
</evidence>
<name>A0ACC7XWH1_9ACTN</name>
<organism evidence="1 2">
    <name type="scientific">Streptomyces fungicidicus</name>
    <dbReference type="NCBI Taxonomy" id="68203"/>
    <lineage>
        <taxon>Bacteria</taxon>
        <taxon>Bacillati</taxon>
        <taxon>Actinomycetota</taxon>
        <taxon>Actinomycetes</taxon>
        <taxon>Kitasatosporales</taxon>
        <taxon>Streptomycetaceae</taxon>
        <taxon>Streptomyces</taxon>
    </lineage>
</organism>
<accession>A0ACC7XWH1</accession>
<reference evidence="1" key="1">
    <citation type="submission" date="2020-03" db="EMBL/GenBank/DDBJ databases">
        <title>Complete genome sequence of sixteen Streptomyces strains facilitates identification of candidate genes involved in plant growth-promotion in grain legumes and cereals.</title>
        <authorList>
            <person name="Gopalakrishnan S."/>
            <person name="Thakur V."/>
            <person name="Saxena R."/>
            <person name="Vadlamudi S."/>
            <person name="Purohit S."/>
            <person name="Kumar V."/>
            <person name="Rathore A."/>
            <person name="Chitikineni A."/>
            <person name="Varshney R.K."/>
        </authorList>
    </citation>
    <scope>NUCLEOTIDE SEQUENCE</scope>
    <source>
        <strain evidence="1">CAI-93</strain>
    </source>
</reference>
<gene>
    <name evidence="1" type="ORF">G6W56_06465</name>
</gene>
<keyword evidence="2" id="KW-1185">Reference proteome</keyword>
<dbReference type="EMBL" id="JAANNW010000004">
    <property type="protein sequence ID" value="NUV73822.1"/>
    <property type="molecule type" value="Genomic_DNA"/>
</dbReference>
<dbReference type="Proteomes" id="UP000556843">
    <property type="component" value="Unassembled WGS sequence"/>
</dbReference>
<sequence>MSEETTMTPRIVVGVDGSECSMAALRWAVEEARTSGSAVDAVLAWQPPDAWYGLVPPRGEERTAYEARAQEELEGSVEEALGPGPGRPVPIRATAERGHPATVLVRAAEGARLLVVGNRGRGEFREALLGSVGLQCVQHAPCPVVVVR</sequence>